<dbReference type="EMBL" id="JAGWCR010000011">
    <property type="protein sequence ID" value="MBS3650931.1"/>
    <property type="molecule type" value="Genomic_DNA"/>
</dbReference>
<dbReference type="Pfam" id="PF00563">
    <property type="entry name" value="EAL"/>
    <property type="match status" value="1"/>
</dbReference>
<dbReference type="InterPro" id="IPR035919">
    <property type="entry name" value="EAL_sf"/>
</dbReference>
<proteinExistence type="predicted"/>
<reference evidence="2" key="1">
    <citation type="submission" date="2021-04" db="EMBL/GenBank/DDBJ databases">
        <title>Pseudaminobacter soli sp. nov., isolated from paddy soil contaminated by heavy metals.</title>
        <authorList>
            <person name="Zhang K."/>
        </authorList>
    </citation>
    <scope>NUCLEOTIDE SEQUENCE</scope>
    <source>
        <strain evidence="2">19-2017</strain>
    </source>
</reference>
<dbReference type="AlphaFoldDB" id="A0A942IAW0"/>
<dbReference type="SUPFAM" id="SSF141868">
    <property type="entry name" value="EAL domain-like"/>
    <property type="match status" value="1"/>
</dbReference>
<gene>
    <name evidence="2" type="ORF">KEU06_20160</name>
</gene>
<feature type="domain" description="EAL" evidence="1">
    <location>
        <begin position="119"/>
        <end position="245"/>
    </location>
</feature>
<evidence type="ECO:0000313" key="2">
    <source>
        <dbReference type="EMBL" id="MBS3650931.1"/>
    </source>
</evidence>
<keyword evidence="3" id="KW-1185">Reference proteome</keyword>
<evidence type="ECO:0000259" key="1">
    <source>
        <dbReference type="Pfam" id="PF00563"/>
    </source>
</evidence>
<comment type="caution">
    <text evidence="2">The sequence shown here is derived from an EMBL/GenBank/DDBJ whole genome shotgun (WGS) entry which is preliminary data.</text>
</comment>
<accession>A0A942IAW0</accession>
<dbReference type="Gene3D" id="3.20.20.450">
    <property type="entry name" value="EAL domain"/>
    <property type="match status" value="1"/>
</dbReference>
<name>A0A942IAW0_9HYPH</name>
<dbReference type="InterPro" id="IPR001633">
    <property type="entry name" value="EAL_dom"/>
</dbReference>
<protein>
    <submittedName>
        <fullName evidence="2">EAL domain-containing protein</fullName>
    </submittedName>
</protein>
<organism evidence="2 3">
    <name type="scientific">Pseudaminobacter soli</name>
    <name type="common">ex Zhang et al. 2022</name>
    <dbReference type="NCBI Taxonomy" id="2831468"/>
    <lineage>
        <taxon>Bacteria</taxon>
        <taxon>Pseudomonadati</taxon>
        <taxon>Pseudomonadota</taxon>
        <taxon>Alphaproteobacteria</taxon>
        <taxon>Hyphomicrobiales</taxon>
        <taxon>Phyllobacteriaceae</taxon>
        <taxon>Pseudaminobacter</taxon>
    </lineage>
</organism>
<dbReference type="Proteomes" id="UP000680348">
    <property type="component" value="Unassembled WGS sequence"/>
</dbReference>
<evidence type="ECO:0000313" key="3">
    <source>
        <dbReference type="Proteomes" id="UP000680348"/>
    </source>
</evidence>
<sequence>MTENPTTEYLHAIVQDEIGLSFGLLPPLRLKTAFQPVFVRRNTSLVPVAVSFGVAFQERGRAVYSDALLDLPAEQTAAAEWIGPRLAIRNLDFIGCDDPYFDLIIELPAGVEQPCAEIEALIEEALSVGIMPERLYFDLSSIAEAKDLAEAAEALGRSGASLALELEATSRLNEMNTSFSPALVRVPSKWTQGIVTQPELMRVFRLLVTTLRSRGIMIQVEGISDAAQLRAALAANADRLQGDHLEPGALAGTEFDDSPRLLATLMGAHGNVVPLTA</sequence>
<dbReference type="RefSeq" id="WP_188256487.1">
    <property type="nucleotide sequence ID" value="NZ_JABVCF010000011.1"/>
</dbReference>